<dbReference type="GO" id="GO:0045944">
    <property type="term" value="P:positive regulation of transcription by RNA polymerase II"/>
    <property type="evidence" value="ECO:0007669"/>
    <property type="project" value="TreeGrafter"/>
</dbReference>
<comment type="caution">
    <text evidence="9">The sequence shown here is derived from an EMBL/GenBank/DDBJ whole genome shotgun (WGS) entry which is preliminary data.</text>
</comment>
<dbReference type="AlphaFoldDB" id="A0A8H5FYD7"/>
<feature type="region of interest" description="Disordered" evidence="7">
    <location>
        <begin position="99"/>
        <end position="127"/>
    </location>
</feature>
<keyword evidence="5" id="KW-0539">Nucleus</keyword>
<sequence>MPGGKCIGTILSFYHHHPALYIVIAMGDTGSVSAGKGNSSRSFLYPRTITLSSSASSGVEQEKCMNCGVTQTPLWRRGFNDELNCNACGLYFKQHHRQRPLSTRGPAASRPREPEEQNRSQLGEDTRCHNCHTTTTPLWRKDDEGNFLCNACGLYHKLHGASRPVTLRTDTIRPRARIHNRQTVASATSTRKHAKQSQSPSQKSSPSSSPRPHLRLSSSSSIAGGDSNSPASTPPFSRQPSPAPESPSPSFPEIFDDPDGNHRSIGTQCEIGRNSTNGSIAVDLGTITCDDDGTNLKSSASSTLSFYSSSFLTVHSYISSSIINSSDSEK</sequence>
<keyword evidence="2" id="KW-0479">Metal-binding</keyword>
<dbReference type="GO" id="GO:0000981">
    <property type="term" value="F:DNA-binding transcription factor activity, RNA polymerase II-specific"/>
    <property type="evidence" value="ECO:0007669"/>
    <property type="project" value="TreeGrafter"/>
</dbReference>
<dbReference type="EMBL" id="JAACJM010000062">
    <property type="protein sequence ID" value="KAF5353741.1"/>
    <property type="molecule type" value="Genomic_DNA"/>
</dbReference>
<evidence type="ECO:0000313" key="10">
    <source>
        <dbReference type="Proteomes" id="UP000559256"/>
    </source>
</evidence>
<evidence type="ECO:0000256" key="5">
    <source>
        <dbReference type="ARBA" id="ARBA00023242"/>
    </source>
</evidence>
<feature type="compositionally biased region" description="Basic and acidic residues" evidence="7">
    <location>
        <begin position="110"/>
        <end position="127"/>
    </location>
</feature>
<organism evidence="9 10">
    <name type="scientific">Tetrapyrgos nigripes</name>
    <dbReference type="NCBI Taxonomy" id="182062"/>
    <lineage>
        <taxon>Eukaryota</taxon>
        <taxon>Fungi</taxon>
        <taxon>Dikarya</taxon>
        <taxon>Basidiomycota</taxon>
        <taxon>Agaricomycotina</taxon>
        <taxon>Agaricomycetes</taxon>
        <taxon>Agaricomycetidae</taxon>
        <taxon>Agaricales</taxon>
        <taxon>Marasmiineae</taxon>
        <taxon>Marasmiaceae</taxon>
        <taxon>Tetrapyrgos</taxon>
    </lineage>
</organism>
<dbReference type="InterPro" id="IPR000679">
    <property type="entry name" value="Znf_GATA"/>
</dbReference>
<dbReference type="PRINTS" id="PR00619">
    <property type="entry name" value="GATAZNFINGER"/>
</dbReference>
<dbReference type="OrthoDB" id="515401at2759"/>
<comment type="subcellular location">
    <subcellularLocation>
        <location evidence="1">Nucleus</location>
    </subcellularLocation>
</comment>
<evidence type="ECO:0000256" key="1">
    <source>
        <dbReference type="ARBA" id="ARBA00004123"/>
    </source>
</evidence>
<dbReference type="GO" id="GO:0000978">
    <property type="term" value="F:RNA polymerase II cis-regulatory region sequence-specific DNA binding"/>
    <property type="evidence" value="ECO:0007669"/>
    <property type="project" value="TreeGrafter"/>
</dbReference>
<evidence type="ECO:0000256" key="7">
    <source>
        <dbReference type="SAM" id="MobiDB-lite"/>
    </source>
</evidence>
<dbReference type="PANTHER" id="PTHR10071:SF281">
    <property type="entry name" value="BOX A-BINDING FACTOR-RELATED"/>
    <property type="match status" value="1"/>
</dbReference>
<evidence type="ECO:0000256" key="4">
    <source>
        <dbReference type="ARBA" id="ARBA00022833"/>
    </source>
</evidence>
<dbReference type="Pfam" id="PF00320">
    <property type="entry name" value="GATA"/>
    <property type="match status" value="2"/>
</dbReference>
<name>A0A8H5FYD7_9AGAR</name>
<dbReference type="CDD" id="cd00202">
    <property type="entry name" value="ZnF_GATA"/>
    <property type="match status" value="2"/>
</dbReference>
<dbReference type="PROSITE" id="PS50114">
    <property type="entry name" value="GATA_ZN_FINGER_2"/>
    <property type="match status" value="2"/>
</dbReference>
<gene>
    <name evidence="9" type="ORF">D9758_008637</name>
</gene>
<dbReference type="Gene3D" id="3.30.50.10">
    <property type="entry name" value="Erythroid Transcription Factor GATA-1, subunit A"/>
    <property type="match status" value="2"/>
</dbReference>
<dbReference type="GO" id="GO:0005634">
    <property type="term" value="C:nucleus"/>
    <property type="evidence" value="ECO:0007669"/>
    <property type="project" value="UniProtKB-SubCell"/>
</dbReference>
<feature type="domain" description="GATA-type" evidence="8">
    <location>
        <begin position="58"/>
        <end position="112"/>
    </location>
</feature>
<evidence type="ECO:0000259" key="8">
    <source>
        <dbReference type="PROSITE" id="PS50114"/>
    </source>
</evidence>
<dbReference type="InterPro" id="IPR039355">
    <property type="entry name" value="Transcription_factor_GATA"/>
</dbReference>
<dbReference type="SMART" id="SM00401">
    <property type="entry name" value="ZnF_GATA"/>
    <property type="match status" value="2"/>
</dbReference>
<reference evidence="9 10" key="1">
    <citation type="journal article" date="2020" name="ISME J.">
        <title>Uncovering the hidden diversity of litter-decomposition mechanisms in mushroom-forming fungi.</title>
        <authorList>
            <person name="Floudas D."/>
            <person name="Bentzer J."/>
            <person name="Ahren D."/>
            <person name="Johansson T."/>
            <person name="Persson P."/>
            <person name="Tunlid A."/>
        </authorList>
    </citation>
    <scope>NUCLEOTIDE SEQUENCE [LARGE SCALE GENOMIC DNA]</scope>
    <source>
        <strain evidence="9 10">CBS 291.85</strain>
    </source>
</reference>
<evidence type="ECO:0000256" key="6">
    <source>
        <dbReference type="PROSITE-ProRule" id="PRU00094"/>
    </source>
</evidence>
<protein>
    <recommendedName>
        <fullName evidence="8">GATA-type domain-containing protein</fullName>
    </recommendedName>
</protein>
<dbReference type="GO" id="GO:0000122">
    <property type="term" value="P:negative regulation of transcription by RNA polymerase II"/>
    <property type="evidence" value="ECO:0007669"/>
    <property type="project" value="TreeGrafter"/>
</dbReference>
<keyword evidence="4" id="KW-0862">Zinc</keyword>
<dbReference type="GO" id="GO:0008270">
    <property type="term" value="F:zinc ion binding"/>
    <property type="evidence" value="ECO:0007669"/>
    <property type="project" value="UniProtKB-KW"/>
</dbReference>
<dbReference type="PANTHER" id="PTHR10071">
    <property type="entry name" value="TRANSCRIPTION FACTOR GATA FAMILY MEMBER"/>
    <property type="match status" value="1"/>
</dbReference>
<dbReference type="InterPro" id="IPR013088">
    <property type="entry name" value="Znf_NHR/GATA"/>
</dbReference>
<feature type="compositionally biased region" description="Polar residues" evidence="7">
    <location>
        <begin position="226"/>
        <end position="239"/>
    </location>
</feature>
<evidence type="ECO:0000256" key="2">
    <source>
        <dbReference type="ARBA" id="ARBA00022723"/>
    </source>
</evidence>
<feature type="region of interest" description="Disordered" evidence="7">
    <location>
        <begin position="166"/>
        <end position="272"/>
    </location>
</feature>
<feature type="domain" description="GATA-type" evidence="8">
    <location>
        <begin position="122"/>
        <end position="175"/>
    </location>
</feature>
<proteinExistence type="predicted"/>
<dbReference type="SUPFAM" id="SSF57716">
    <property type="entry name" value="Glucocorticoid receptor-like (DNA-binding domain)"/>
    <property type="match status" value="2"/>
</dbReference>
<evidence type="ECO:0000256" key="3">
    <source>
        <dbReference type="ARBA" id="ARBA00022771"/>
    </source>
</evidence>
<feature type="compositionally biased region" description="Pro residues" evidence="7">
    <location>
        <begin position="241"/>
        <end position="250"/>
    </location>
</feature>
<keyword evidence="3 6" id="KW-0863">Zinc-finger</keyword>
<dbReference type="Proteomes" id="UP000559256">
    <property type="component" value="Unassembled WGS sequence"/>
</dbReference>
<feature type="compositionally biased region" description="Low complexity" evidence="7">
    <location>
        <begin position="196"/>
        <end position="221"/>
    </location>
</feature>
<dbReference type="PROSITE" id="PS00344">
    <property type="entry name" value="GATA_ZN_FINGER_1"/>
    <property type="match status" value="1"/>
</dbReference>
<accession>A0A8H5FYD7</accession>
<evidence type="ECO:0000313" key="9">
    <source>
        <dbReference type="EMBL" id="KAF5353741.1"/>
    </source>
</evidence>
<keyword evidence="10" id="KW-1185">Reference proteome</keyword>